<name>A0A0F8YIB4_9ZZZZ</name>
<protein>
    <submittedName>
        <fullName evidence="1">Uncharacterized protein</fullName>
    </submittedName>
</protein>
<evidence type="ECO:0000313" key="1">
    <source>
        <dbReference type="EMBL" id="KKK53914.1"/>
    </source>
</evidence>
<dbReference type="AlphaFoldDB" id="A0A0F8YIB4"/>
<reference evidence="1" key="1">
    <citation type="journal article" date="2015" name="Nature">
        <title>Complex archaea that bridge the gap between prokaryotes and eukaryotes.</title>
        <authorList>
            <person name="Spang A."/>
            <person name="Saw J.H."/>
            <person name="Jorgensen S.L."/>
            <person name="Zaremba-Niedzwiedzka K."/>
            <person name="Martijn J."/>
            <person name="Lind A.E."/>
            <person name="van Eijk R."/>
            <person name="Schleper C."/>
            <person name="Guy L."/>
            <person name="Ettema T.J."/>
        </authorList>
    </citation>
    <scope>NUCLEOTIDE SEQUENCE</scope>
</reference>
<gene>
    <name evidence="1" type="ORF">LCGC14_3090010</name>
</gene>
<sequence length="110" mass="12145">MAGFTTQEMVDMLSLRLEDENEDVFGAALKLQSLNWAQLELTNLIHMAYLVELEVKDFGITCALAASDDEGSIAYSELSKQPLANGIQRVKISGGNWAHMIKADEVRKSV</sequence>
<feature type="non-terminal residue" evidence="1">
    <location>
        <position position="110"/>
    </location>
</feature>
<accession>A0A0F8YIB4</accession>
<organism evidence="1">
    <name type="scientific">marine sediment metagenome</name>
    <dbReference type="NCBI Taxonomy" id="412755"/>
    <lineage>
        <taxon>unclassified sequences</taxon>
        <taxon>metagenomes</taxon>
        <taxon>ecological metagenomes</taxon>
    </lineage>
</organism>
<dbReference type="EMBL" id="LAZR01066267">
    <property type="protein sequence ID" value="KKK53914.1"/>
    <property type="molecule type" value="Genomic_DNA"/>
</dbReference>
<comment type="caution">
    <text evidence="1">The sequence shown here is derived from an EMBL/GenBank/DDBJ whole genome shotgun (WGS) entry which is preliminary data.</text>
</comment>
<proteinExistence type="predicted"/>